<feature type="signal peptide" evidence="2">
    <location>
        <begin position="1"/>
        <end position="25"/>
    </location>
</feature>
<sequence length="351" mass="35852">MLRRVALIAGTTGSLVLAGAAPALAGGPWGSADCQQTPSPACQLGAGQGGTDGSPGRVPSGPGKNPSHQGGSQGDDQPNTGDRVVGPNDKSANCGYQRSDYRPPEGGTITAAYRPSAQDQGTEVRPAVFRLASTRTAPLVRTAARLMQAQTRPGQGPGAWYLYKCSGPGFSDALYRTPIWIPDAQAPSPAPLPSPSELARAARSQLRLPSPSIAASPRGDQLVTLPTWLWLSSGWDQQSATASVPGVSVTAVAKPTSLVWSMGDGSMVTCGSGGTPFPANGDPKAASPDCGHTYRTSSAGQPNNAYPVTATVHWAISWSGAGQSGTFPDMTTTGNAAFRVAESQALNTGGR</sequence>
<feature type="chain" id="PRO_5045033890" description="ATP/GTP-binding protein" evidence="2">
    <location>
        <begin position="26"/>
        <end position="351"/>
    </location>
</feature>
<evidence type="ECO:0000313" key="5">
    <source>
        <dbReference type="Proteomes" id="UP000470404"/>
    </source>
</evidence>
<name>A0ABX0BJ18_9PSEU</name>
<accession>A0ABX0BJ18</accession>
<evidence type="ECO:0000313" key="3">
    <source>
        <dbReference type="EMBL" id="NEC55477.1"/>
    </source>
</evidence>
<keyword evidence="5" id="KW-1185">Reference proteome</keyword>
<feature type="region of interest" description="Disordered" evidence="1">
    <location>
        <begin position="28"/>
        <end position="122"/>
    </location>
</feature>
<protein>
    <recommendedName>
        <fullName evidence="6">ATP/GTP-binding protein</fullName>
    </recommendedName>
</protein>
<organism evidence="3 5">
    <name type="scientific">Amycolatopsis rubida</name>
    <dbReference type="NCBI Taxonomy" id="112413"/>
    <lineage>
        <taxon>Bacteria</taxon>
        <taxon>Bacillati</taxon>
        <taxon>Actinomycetota</taxon>
        <taxon>Actinomycetes</taxon>
        <taxon>Pseudonocardiales</taxon>
        <taxon>Pseudonocardiaceae</taxon>
        <taxon>Amycolatopsis</taxon>
    </lineage>
</organism>
<dbReference type="EMBL" id="JAAGNC010000169">
    <property type="protein sequence ID" value="NEC60122.1"/>
    <property type="molecule type" value="Genomic_DNA"/>
</dbReference>
<comment type="caution">
    <text evidence="3">The sequence shown here is derived from an EMBL/GenBank/DDBJ whole genome shotgun (WGS) entry which is preliminary data.</text>
</comment>
<reference evidence="3 5" key="1">
    <citation type="submission" date="2020-01" db="EMBL/GenBank/DDBJ databases">
        <title>Insect and environment-associated Actinomycetes.</title>
        <authorList>
            <person name="Currrie C."/>
            <person name="Chevrette M."/>
            <person name="Carlson C."/>
            <person name="Stubbendieck R."/>
            <person name="Wendt-Pienkowski E."/>
        </authorList>
    </citation>
    <scope>NUCLEOTIDE SEQUENCE [LARGE SCALE GENOMIC DNA]</scope>
    <source>
        <strain evidence="3 5">SID8386</strain>
    </source>
</reference>
<gene>
    <name evidence="3" type="ORF">G3I59_07665</name>
    <name evidence="4" type="ORF">G3I59_32195</name>
</gene>
<keyword evidence="2" id="KW-0732">Signal</keyword>
<evidence type="ECO:0000256" key="1">
    <source>
        <dbReference type="SAM" id="MobiDB-lite"/>
    </source>
</evidence>
<proteinExistence type="predicted"/>
<evidence type="ECO:0000256" key="2">
    <source>
        <dbReference type="SAM" id="SignalP"/>
    </source>
</evidence>
<evidence type="ECO:0008006" key="6">
    <source>
        <dbReference type="Google" id="ProtNLM"/>
    </source>
</evidence>
<dbReference type="Proteomes" id="UP000470404">
    <property type="component" value="Unassembled WGS sequence"/>
</dbReference>
<evidence type="ECO:0000313" key="4">
    <source>
        <dbReference type="EMBL" id="NEC60122.1"/>
    </source>
</evidence>
<dbReference type="EMBL" id="JAAGNC010000056">
    <property type="protein sequence ID" value="NEC55477.1"/>
    <property type="molecule type" value="Genomic_DNA"/>
</dbReference>
<feature type="compositionally biased region" description="Polar residues" evidence="1">
    <location>
        <begin position="66"/>
        <end position="80"/>
    </location>
</feature>